<dbReference type="EMBL" id="RJKE01000001">
    <property type="protein sequence ID" value="ROO83516.1"/>
    <property type="molecule type" value="Genomic_DNA"/>
</dbReference>
<evidence type="ECO:0000256" key="2">
    <source>
        <dbReference type="ARBA" id="ARBA00022448"/>
    </source>
</evidence>
<dbReference type="Proteomes" id="UP000272400">
    <property type="component" value="Unassembled WGS sequence"/>
</dbReference>
<feature type="transmembrane region" description="Helical" evidence="7">
    <location>
        <begin position="145"/>
        <end position="163"/>
    </location>
</feature>
<evidence type="ECO:0000313" key="9">
    <source>
        <dbReference type="EMBL" id="ROO83516.1"/>
    </source>
</evidence>
<evidence type="ECO:0000256" key="6">
    <source>
        <dbReference type="ARBA" id="ARBA00023136"/>
    </source>
</evidence>
<keyword evidence="2 7" id="KW-0813">Transport</keyword>
<proteinExistence type="inferred from homology"/>
<comment type="caution">
    <text evidence="9">The sequence shown here is derived from an EMBL/GenBank/DDBJ whole genome shotgun (WGS) entry which is preliminary data.</text>
</comment>
<dbReference type="InterPro" id="IPR035906">
    <property type="entry name" value="MetI-like_sf"/>
</dbReference>
<dbReference type="PANTHER" id="PTHR43744:SF12">
    <property type="entry name" value="ABC TRANSPORTER PERMEASE PROTEIN MG189-RELATED"/>
    <property type="match status" value="1"/>
</dbReference>
<feature type="transmembrane region" description="Helical" evidence="7">
    <location>
        <begin position="184"/>
        <end position="207"/>
    </location>
</feature>
<dbReference type="Gene3D" id="1.10.3720.10">
    <property type="entry name" value="MetI-like"/>
    <property type="match status" value="1"/>
</dbReference>
<evidence type="ECO:0000256" key="4">
    <source>
        <dbReference type="ARBA" id="ARBA00022692"/>
    </source>
</evidence>
<dbReference type="InterPro" id="IPR000515">
    <property type="entry name" value="MetI-like"/>
</dbReference>
<dbReference type="PANTHER" id="PTHR43744">
    <property type="entry name" value="ABC TRANSPORTER PERMEASE PROTEIN MG189-RELATED-RELATED"/>
    <property type="match status" value="1"/>
</dbReference>
<evidence type="ECO:0000259" key="8">
    <source>
        <dbReference type="PROSITE" id="PS50928"/>
    </source>
</evidence>
<feature type="transmembrane region" description="Helical" evidence="7">
    <location>
        <begin position="69"/>
        <end position="97"/>
    </location>
</feature>
<accession>A0A3N1CQB7</accession>
<keyword evidence="3" id="KW-1003">Cell membrane</keyword>
<dbReference type="CDD" id="cd06261">
    <property type="entry name" value="TM_PBP2"/>
    <property type="match status" value="1"/>
</dbReference>
<evidence type="ECO:0000256" key="3">
    <source>
        <dbReference type="ARBA" id="ARBA00022475"/>
    </source>
</evidence>
<dbReference type="AlphaFoldDB" id="A0A3N1CQB7"/>
<comment type="similarity">
    <text evidence="7">Belongs to the binding-protein-dependent transport system permease family.</text>
</comment>
<feature type="transmembrane region" description="Helical" evidence="7">
    <location>
        <begin position="242"/>
        <end position="263"/>
    </location>
</feature>
<keyword evidence="4 7" id="KW-0812">Transmembrane</keyword>
<organism evidence="9 10">
    <name type="scientific">Actinocorallia herbida</name>
    <dbReference type="NCBI Taxonomy" id="58109"/>
    <lineage>
        <taxon>Bacteria</taxon>
        <taxon>Bacillati</taxon>
        <taxon>Actinomycetota</taxon>
        <taxon>Actinomycetes</taxon>
        <taxon>Streptosporangiales</taxon>
        <taxon>Thermomonosporaceae</taxon>
        <taxon>Actinocorallia</taxon>
    </lineage>
</organism>
<evidence type="ECO:0000256" key="7">
    <source>
        <dbReference type="RuleBase" id="RU363032"/>
    </source>
</evidence>
<dbReference type="Pfam" id="PF00528">
    <property type="entry name" value="BPD_transp_1"/>
    <property type="match status" value="1"/>
</dbReference>
<feature type="transmembrane region" description="Helical" evidence="7">
    <location>
        <begin position="12"/>
        <end position="34"/>
    </location>
</feature>
<gene>
    <name evidence="9" type="ORF">EDD29_1019</name>
</gene>
<keyword evidence="6 7" id="KW-0472">Membrane</keyword>
<feature type="domain" description="ABC transmembrane type-1" evidence="8">
    <location>
        <begin position="73"/>
        <end position="263"/>
    </location>
</feature>
<reference evidence="9 10" key="1">
    <citation type="submission" date="2018-11" db="EMBL/GenBank/DDBJ databases">
        <title>Sequencing the genomes of 1000 actinobacteria strains.</title>
        <authorList>
            <person name="Klenk H.-P."/>
        </authorList>
    </citation>
    <scope>NUCLEOTIDE SEQUENCE [LARGE SCALE GENOMIC DNA]</scope>
    <source>
        <strain evidence="9 10">DSM 44254</strain>
    </source>
</reference>
<evidence type="ECO:0000313" key="10">
    <source>
        <dbReference type="Proteomes" id="UP000272400"/>
    </source>
</evidence>
<keyword evidence="5 7" id="KW-1133">Transmembrane helix</keyword>
<name>A0A3N1CQB7_9ACTN</name>
<evidence type="ECO:0000256" key="5">
    <source>
        <dbReference type="ARBA" id="ARBA00022989"/>
    </source>
</evidence>
<evidence type="ECO:0000256" key="1">
    <source>
        <dbReference type="ARBA" id="ARBA00004651"/>
    </source>
</evidence>
<dbReference type="GO" id="GO:0055085">
    <property type="term" value="P:transmembrane transport"/>
    <property type="evidence" value="ECO:0007669"/>
    <property type="project" value="InterPro"/>
</dbReference>
<sequence>MKDNLPKATVLTRIALGFALILSAFPIYWMFIIATRGNDVVGQVPPPLLPGGNLGENLERLWDMRDANFVLGLTNSAIIATTVTVSVVVLSSLAGFAFAKLRFKGRDGLLVTVLLTMAVPLQQMGIIPLYIMMVKLGWTDQLQAVILPFLVNAFGVFFMRQYAEQAIPDELIEAARVDGCSTLRIYWSIVLPALRPAIAVLGLLTFMQTWNEFIWPMAVLTQSNPTVQLSLSNLNGAHFQDYTLVFTGTALATLPLIVIFILFGRQIVGGIMEGAVK</sequence>
<protein>
    <submittedName>
        <fullName evidence="9">Cellobiose ABC transporter membrane protein</fullName>
    </submittedName>
</protein>
<dbReference type="RefSeq" id="WP_246052519.1">
    <property type="nucleotide sequence ID" value="NZ_RJKE01000001.1"/>
</dbReference>
<dbReference type="GO" id="GO:0005886">
    <property type="term" value="C:plasma membrane"/>
    <property type="evidence" value="ECO:0007669"/>
    <property type="project" value="UniProtKB-SubCell"/>
</dbReference>
<feature type="transmembrane region" description="Helical" evidence="7">
    <location>
        <begin position="109"/>
        <end position="133"/>
    </location>
</feature>
<dbReference type="SUPFAM" id="SSF161098">
    <property type="entry name" value="MetI-like"/>
    <property type="match status" value="1"/>
</dbReference>
<comment type="subcellular location">
    <subcellularLocation>
        <location evidence="1 7">Cell membrane</location>
        <topology evidence="1 7">Multi-pass membrane protein</topology>
    </subcellularLocation>
</comment>
<keyword evidence="10" id="KW-1185">Reference proteome</keyword>
<dbReference type="PROSITE" id="PS50928">
    <property type="entry name" value="ABC_TM1"/>
    <property type="match status" value="1"/>
</dbReference>